<evidence type="ECO:0000313" key="1">
    <source>
        <dbReference type="EMBL" id="GAA4255049.1"/>
    </source>
</evidence>
<proteinExistence type="predicted"/>
<keyword evidence="2" id="KW-1185">Reference proteome</keyword>
<gene>
    <name evidence="1" type="ORF">GCM10022255_062190</name>
</gene>
<organism evidence="1 2">
    <name type="scientific">Dactylosporangium darangshiense</name>
    <dbReference type="NCBI Taxonomy" id="579108"/>
    <lineage>
        <taxon>Bacteria</taxon>
        <taxon>Bacillati</taxon>
        <taxon>Actinomycetota</taxon>
        <taxon>Actinomycetes</taxon>
        <taxon>Micromonosporales</taxon>
        <taxon>Micromonosporaceae</taxon>
        <taxon>Dactylosporangium</taxon>
    </lineage>
</organism>
<comment type="caution">
    <text evidence="1">The sequence shown here is derived from an EMBL/GenBank/DDBJ whole genome shotgun (WGS) entry which is preliminary data.</text>
</comment>
<name>A0ABP8DFV3_9ACTN</name>
<evidence type="ECO:0000313" key="2">
    <source>
        <dbReference type="Proteomes" id="UP001500620"/>
    </source>
</evidence>
<accession>A0ABP8DFV3</accession>
<sequence>MYPNGTKPRIKVVGGLSAQHAAGKLHALQVGPGNEPLTERRPVAVANSQPTNELIEHRRMHIVAPKVAKRCENGEEHELHDSKLRL</sequence>
<dbReference type="Proteomes" id="UP001500620">
    <property type="component" value="Unassembled WGS sequence"/>
</dbReference>
<dbReference type="EMBL" id="BAABAT010000020">
    <property type="protein sequence ID" value="GAA4255049.1"/>
    <property type="molecule type" value="Genomic_DNA"/>
</dbReference>
<protein>
    <submittedName>
        <fullName evidence="1">Uncharacterized protein</fullName>
    </submittedName>
</protein>
<reference evidence="2" key="1">
    <citation type="journal article" date="2019" name="Int. J. Syst. Evol. Microbiol.">
        <title>The Global Catalogue of Microorganisms (GCM) 10K type strain sequencing project: providing services to taxonomists for standard genome sequencing and annotation.</title>
        <authorList>
            <consortium name="The Broad Institute Genomics Platform"/>
            <consortium name="The Broad Institute Genome Sequencing Center for Infectious Disease"/>
            <person name="Wu L."/>
            <person name="Ma J."/>
        </authorList>
    </citation>
    <scope>NUCLEOTIDE SEQUENCE [LARGE SCALE GENOMIC DNA]</scope>
    <source>
        <strain evidence="2">JCM 17441</strain>
    </source>
</reference>